<dbReference type="Proteomes" id="UP000230779">
    <property type="component" value="Unassembled WGS sequence"/>
</dbReference>
<dbReference type="GO" id="GO:0016787">
    <property type="term" value="F:hydrolase activity"/>
    <property type="evidence" value="ECO:0007669"/>
    <property type="project" value="InterPro"/>
</dbReference>
<evidence type="ECO:0000259" key="1">
    <source>
        <dbReference type="Pfam" id="PF00149"/>
    </source>
</evidence>
<proteinExistence type="predicted"/>
<evidence type="ECO:0000313" key="3">
    <source>
        <dbReference type="Proteomes" id="UP000230779"/>
    </source>
</evidence>
<accession>A0A2M7RJ94</accession>
<organism evidence="2 3">
    <name type="scientific">Candidatus Kerfeldbacteria bacterium CG_4_10_14_0_8_um_filter_42_10</name>
    <dbReference type="NCBI Taxonomy" id="2014248"/>
    <lineage>
        <taxon>Bacteria</taxon>
        <taxon>Candidatus Kerfeldiibacteriota</taxon>
    </lineage>
</organism>
<dbReference type="Pfam" id="PF00149">
    <property type="entry name" value="Metallophos"/>
    <property type="match status" value="1"/>
</dbReference>
<evidence type="ECO:0000313" key="2">
    <source>
        <dbReference type="EMBL" id="PIY96829.1"/>
    </source>
</evidence>
<dbReference type="SUPFAM" id="SSF56300">
    <property type="entry name" value="Metallo-dependent phosphatases"/>
    <property type="match status" value="1"/>
</dbReference>
<reference evidence="2 3" key="1">
    <citation type="submission" date="2017-09" db="EMBL/GenBank/DDBJ databases">
        <title>Depth-based differentiation of microbial function through sediment-hosted aquifers and enrichment of novel symbionts in the deep terrestrial subsurface.</title>
        <authorList>
            <person name="Probst A.J."/>
            <person name="Ladd B."/>
            <person name="Jarett J.K."/>
            <person name="Geller-Mcgrath D.E."/>
            <person name="Sieber C.M."/>
            <person name="Emerson J.B."/>
            <person name="Anantharaman K."/>
            <person name="Thomas B.C."/>
            <person name="Malmstrom R."/>
            <person name="Stieglmeier M."/>
            <person name="Klingl A."/>
            <person name="Woyke T."/>
            <person name="Ryan C.M."/>
            <person name="Banfield J.F."/>
        </authorList>
    </citation>
    <scope>NUCLEOTIDE SEQUENCE [LARGE SCALE GENOMIC DNA]</scope>
    <source>
        <strain evidence="2">CG_4_10_14_0_8_um_filter_42_10</strain>
    </source>
</reference>
<dbReference type="AlphaFoldDB" id="A0A2M7RJ94"/>
<dbReference type="InterPro" id="IPR029052">
    <property type="entry name" value="Metallo-depent_PP-like"/>
</dbReference>
<sequence length="479" mass="54201">MEPAFEYKGEANPEEVEAEILDKAGNRTLEESQELMAESTSLLEKRQRDGEKRICHADTVDDINTAKGTNSRGEKVEMQRFQEGGVGYAKINGGEMIMTSDIHGGKDNLTVPLKEFLERVAKGENVYFSCSGDITNEGNDKLGSLEALLAAQQKYPDRVFITPGNADRRGTSLFVGLVPEISQKYLPAETFEDIEKETESILKRLWQEQKEQVEKELEGKPDDQKLKKRLEKINEFATKKEGRRMDYDMIFGAVLMQAARHAGAEPFDAKQFATRQIYFDFKDLLGIEGKSTVLENSLGRALISATRKIKNPERKIGNPEEIKRVFELWRGVDKVLNKLPTMQIIDTPQGRMMVSHTQPAKIDSLSPYVYNPVDQQEALWHRYNPEIEGINEGKGHHTGYGPDVVAKFATRNKIALAQFGHTHANRQEVLESDGHKVMRLELATSHRDKKNGPHYARVNLNRLDEVTGHPENVIEQVKI</sequence>
<comment type="caution">
    <text evidence="2">The sequence shown here is derived from an EMBL/GenBank/DDBJ whole genome shotgun (WGS) entry which is preliminary data.</text>
</comment>
<dbReference type="Gene3D" id="3.60.21.10">
    <property type="match status" value="1"/>
</dbReference>
<dbReference type="EMBL" id="PFMD01000027">
    <property type="protein sequence ID" value="PIY96829.1"/>
    <property type="molecule type" value="Genomic_DNA"/>
</dbReference>
<protein>
    <recommendedName>
        <fullName evidence="1">Calcineurin-like phosphoesterase domain-containing protein</fullName>
    </recommendedName>
</protein>
<gene>
    <name evidence="2" type="ORF">COY66_02790</name>
</gene>
<name>A0A2M7RJ94_9BACT</name>
<feature type="domain" description="Calcineurin-like phosphoesterase" evidence="1">
    <location>
        <begin position="99"/>
        <end position="179"/>
    </location>
</feature>
<dbReference type="InterPro" id="IPR004843">
    <property type="entry name" value="Calcineurin-like_PHP"/>
</dbReference>